<comment type="caution">
    <text evidence="1">The sequence shown here is derived from an EMBL/GenBank/DDBJ whole genome shotgun (WGS) entry which is preliminary data.</text>
</comment>
<protein>
    <submittedName>
        <fullName evidence="1">Uncharacterized protein</fullName>
    </submittedName>
</protein>
<dbReference type="AlphaFoldDB" id="A0A0P9D724"/>
<dbReference type="Proteomes" id="UP000050509">
    <property type="component" value="Unassembled WGS sequence"/>
</dbReference>
<organism evidence="1 2">
    <name type="scientific">Kouleothrix aurantiaca</name>
    <dbReference type="NCBI Taxonomy" id="186479"/>
    <lineage>
        <taxon>Bacteria</taxon>
        <taxon>Bacillati</taxon>
        <taxon>Chloroflexota</taxon>
        <taxon>Chloroflexia</taxon>
        <taxon>Chloroflexales</taxon>
        <taxon>Roseiflexineae</taxon>
        <taxon>Roseiflexaceae</taxon>
        <taxon>Kouleothrix</taxon>
    </lineage>
</organism>
<name>A0A0P9D724_9CHLR</name>
<evidence type="ECO:0000313" key="1">
    <source>
        <dbReference type="EMBL" id="KPV54794.1"/>
    </source>
</evidence>
<proteinExistence type="predicted"/>
<evidence type="ECO:0000313" key="2">
    <source>
        <dbReference type="Proteomes" id="UP000050509"/>
    </source>
</evidence>
<gene>
    <name evidence="1" type="ORF">SE17_01465</name>
</gene>
<accession>A0A0P9D724</accession>
<dbReference type="EMBL" id="LJCR01000015">
    <property type="protein sequence ID" value="KPV54794.1"/>
    <property type="molecule type" value="Genomic_DNA"/>
</dbReference>
<sequence length="96" mass="10238">MLEAGTEKYADESLGVLMRRPSAILHEYVPVLEVTDPTILTMLLADPATADQVVRLSDHVVVVQPAALDAVLARLRTLGQTPKIVQGGSDGARTGF</sequence>
<keyword evidence="2" id="KW-1185">Reference proteome</keyword>
<reference evidence="1 2" key="1">
    <citation type="submission" date="2015-09" db="EMBL/GenBank/DDBJ databases">
        <title>Draft genome sequence of Kouleothrix aurantiaca JCM 19913.</title>
        <authorList>
            <person name="Hemp J."/>
        </authorList>
    </citation>
    <scope>NUCLEOTIDE SEQUENCE [LARGE SCALE GENOMIC DNA]</scope>
    <source>
        <strain evidence="1 2">COM-B</strain>
    </source>
</reference>